<keyword evidence="2" id="KW-1185">Reference proteome</keyword>
<evidence type="ECO:0000313" key="1">
    <source>
        <dbReference type="EMBL" id="KRH94430.1"/>
    </source>
</evidence>
<comment type="caution">
    <text evidence="1">The sequence shown here is derived from an EMBL/GenBank/DDBJ whole genome shotgun (WGS) entry which is preliminary data.</text>
</comment>
<gene>
    <name evidence="1" type="ORF">M153_2630009281</name>
</gene>
<sequence length="334" mass="40031">MDKEKQISTSSSKNENLPIEDTQMVDNTILNEINKFYNELRSGKDCKREIRKFFYSQPKASDILRRQIMRPHNHEILLMHRIINRKLDTTLLLSSLAGINLCERNCALLYEMYFYRLVTDFDKVQEKFAILPNSGWLLRKAEEIAQFRIIEKDWEVFEQKKYSVCVIKERIQDIARMTQQRDKQSLFLNRQKIRPDFLLVIDIDSIFFKDDLLNFSKEQISNLKLPDSAEIKSAIQIANIKLEKIVQSLPLFNTSVMIIQKKHEKLNNLYKLSVLENLNIFRYENFNYKLELQKYGKKRCFVLKSNCRYERKRLDLAYVNLDRICEFFFIEDVF</sequence>
<evidence type="ECO:0000313" key="2">
    <source>
        <dbReference type="Proteomes" id="UP000051530"/>
    </source>
</evidence>
<dbReference type="AlphaFoldDB" id="A0A0R0M4C7"/>
<organism evidence="1 2">
    <name type="scientific">Pseudoloma neurophilia</name>
    <dbReference type="NCBI Taxonomy" id="146866"/>
    <lineage>
        <taxon>Eukaryota</taxon>
        <taxon>Fungi</taxon>
        <taxon>Fungi incertae sedis</taxon>
        <taxon>Microsporidia</taxon>
        <taxon>Pseudoloma</taxon>
    </lineage>
</organism>
<name>A0A0R0M4C7_9MICR</name>
<dbReference type="OrthoDB" id="2192084at2759"/>
<accession>A0A0R0M4C7</accession>
<proteinExistence type="predicted"/>
<dbReference type="VEuPathDB" id="MicrosporidiaDB:M153_2630009281"/>
<dbReference type="Proteomes" id="UP000051530">
    <property type="component" value="Unassembled WGS sequence"/>
</dbReference>
<protein>
    <submittedName>
        <fullName evidence="1">Uncharacterized protein</fullName>
    </submittedName>
</protein>
<dbReference type="EMBL" id="LGUB01000076">
    <property type="protein sequence ID" value="KRH94430.1"/>
    <property type="molecule type" value="Genomic_DNA"/>
</dbReference>
<reference evidence="1 2" key="1">
    <citation type="submission" date="2015-07" db="EMBL/GenBank/DDBJ databases">
        <title>The genome of Pseudoloma neurophilia, a relevant intracellular parasite of the zebrafish.</title>
        <authorList>
            <person name="Ndikumana S."/>
            <person name="Pelin A."/>
            <person name="Sanders J."/>
            <person name="Corradi N."/>
        </authorList>
    </citation>
    <scope>NUCLEOTIDE SEQUENCE [LARGE SCALE GENOMIC DNA]</scope>
    <source>
        <strain evidence="1 2">MK1</strain>
    </source>
</reference>